<feature type="compositionally biased region" description="Low complexity" evidence="5">
    <location>
        <begin position="20"/>
        <end position="38"/>
    </location>
</feature>
<dbReference type="InterPro" id="IPR013083">
    <property type="entry name" value="Znf_RING/FYVE/PHD"/>
</dbReference>
<evidence type="ECO:0000313" key="7">
    <source>
        <dbReference type="EMBL" id="RZC64962.1"/>
    </source>
</evidence>
<dbReference type="PANTHER" id="PTHR15629">
    <property type="entry name" value="SH3YL1 PROTEIN"/>
    <property type="match status" value="1"/>
</dbReference>
<keyword evidence="2 4" id="KW-0863">Zinc-finger</keyword>
<evidence type="ECO:0000256" key="2">
    <source>
        <dbReference type="ARBA" id="ARBA00022771"/>
    </source>
</evidence>
<accession>A0A4Y7JY40</accession>
<feature type="compositionally biased region" description="Polar residues" evidence="5">
    <location>
        <begin position="39"/>
        <end position="55"/>
    </location>
</feature>
<evidence type="ECO:0000256" key="1">
    <source>
        <dbReference type="ARBA" id="ARBA00022723"/>
    </source>
</evidence>
<dbReference type="SMART" id="SM00064">
    <property type="entry name" value="FYVE"/>
    <property type="match status" value="1"/>
</dbReference>
<evidence type="ECO:0000313" key="8">
    <source>
        <dbReference type="Proteomes" id="UP000316621"/>
    </source>
</evidence>
<evidence type="ECO:0000259" key="6">
    <source>
        <dbReference type="PROSITE" id="PS50178"/>
    </source>
</evidence>
<dbReference type="InterPro" id="IPR051702">
    <property type="entry name" value="SH3_domain_YSC84-like"/>
</dbReference>
<evidence type="ECO:0000256" key="4">
    <source>
        <dbReference type="PROSITE-ProRule" id="PRU00091"/>
    </source>
</evidence>
<organism evidence="7 8">
    <name type="scientific">Papaver somniferum</name>
    <name type="common">Opium poppy</name>
    <dbReference type="NCBI Taxonomy" id="3469"/>
    <lineage>
        <taxon>Eukaryota</taxon>
        <taxon>Viridiplantae</taxon>
        <taxon>Streptophyta</taxon>
        <taxon>Embryophyta</taxon>
        <taxon>Tracheophyta</taxon>
        <taxon>Spermatophyta</taxon>
        <taxon>Magnoliopsida</taxon>
        <taxon>Ranunculales</taxon>
        <taxon>Papaveraceae</taxon>
        <taxon>Papaveroideae</taxon>
        <taxon>Papaver</taxon>
    </lineage>
</organism>
<dbReference type="PANTHER" id="PTHR15629:SF43">
    <property type="entry name" value="RING_FYVE_PHD-TYPE ZINC FINGER FAMILY PROTEIN"/>
    <property type="match status" value="1"/>
</dbReference>
<evidence type="ECO:0000256" key="5">
    <source>
        <dbReference type="SAM" id="MobiDB-lite"/>
    </source>
</evidence>
<gene>
    <name evidence="7" type="ORF">C5167_008649</name>
</gene>
<dbReference type="OMA" id="CCSMEDE"/>
<dbReference type="SUPFAM" id="SSF57903">
    <property type="entry name" value="FYVE/PHD zinc finger"/>
    <property type="match status" value="1"/>
</dbReference>
<feature type="region of interest" description="Disordered" evidence="5">
    <location>
        <begin position="1"/>
        <end position="106"/>
    </location>
</feature>
<dbReference type="PROSITE" id="PS50178">
    <property type="entry name" value="ZF_FYVE"/>
    <property type="match status" value="1"/>
</dbReference>
<dbReference type="GO" id="GO:0035091">
    <property type="term" value="F:phosphatidylinositol binding"/>
    <property type="evidence" value="ECO:0007669"/>
    <property type="project" value="TreeGrafter"/>
</dbReference>
<feature type="compositionally biased region" description="Basic and acidic residues" evidence="5">
    <location>
        <begin position="89"/>
        <end position="106"/>
    </location>
</feature>
<name>A0A4Y7JY40_PAPSO</name>
<reference evidence="7 8" key="1">
    <citation type="journal article" date="2018" name="Science">
        <title>The opium poppy genome and morphinan production.</title>
        <authorList>
            <person name="Guo L."/>
            <person name="Winzer T."/>
            <person name="Yang X."/>
            <person name="Li Y."/>
            <person name="Ning Z."/>
            <person name="He Z."/>
            <person name="Teodor R."/>
            <person name="Lu Y."/>
            <person name="Bowser T.A."/>
            <person name="Graham I.A."/>
            <person name="Ye K."/>
        </authorList>
    </citation>
    <scope>NUCLEOTIDE SEQUENCE [LARGE SCALE GENOMIC DNA]</scope>
    <source>
        <strain evidence="8">cv. HN1</strain>
        <tissue evidence="7">Leaves</tissue>
    </source>
</reference>
<dbReference type="STRING" id="3469.A0A4Y7JY40"/>
<dbReference type="Pfam" id="PF01363">
    <property type="entry name" value="FYVE"/>
    <property type="match status" value="1"/>
</dbReference>
<proteinExistence type="predicted"/>
<dbReference type="EMBL" id="CM010720">
    <property type="protein sequence ID" value="RZC64962.1"/>
    <property type="molecule type" value="Genomic_DNA"/>
</dbReference>
<protein>
    <recommendedName>
        <fullName evidence="6">FYVE-type domain-containing protein</fullName>
    </recommendedName>
</protein>
<keyword evidence="1" id="KW-0479">Metal-binding</keyword>
<dbReference type="Gramene" id="RZC64962">
    <property type="protein sequence ID" value="RZC64962"/>
    <property type="gene ID" value="C5167_008649"/>
</dbReference>
<dbReference type="InterPro" id="IPR011011">
    <property type="entry name" value="Znf_FYVE_PHD"/>
</dbReference>
<evidence type="ECO:0000256" key="3">
    <source>
        <dbReference type="ARBA" id="ARBA00022833"/>
    </source>
</evidence>
<dbReference type="GO" id="GO:0008270">
    <property type="term" value="F:zinc ion binding"/>
    <property type="evidence" value="ECO:0007669"/>
    <property type="project" value="UniProtKB-KW"/>
</dbReference>
<sequence length="380" mass="41453">MVENKSIYPSIPHLDDESESSSSSSSPSSRVSVNNSSSYISQVTRNPISQQVSEVSNEHSEELTSTSVVGTDDPRMNEPETSDATIDIDLGKDNCNKISSDSEPKKQGRYFCYEPPHYEETGAWIPVSVPPMMESGHECYGTVGGYIPEGDMGWSQCVGEDKELTMWDVVLEMLLVVQGKVKALASGDIHGCTISWLSGHILEQAWKEMAETLAQADFGKILEILEAVPPKWLPDSSSPSCMLCSVRFHALMCSRHHCRFCGGIFCGECSKGRSLLPVKFRTEDPERVCDVCCSMEDEIYKASNTILGYSKVGLLKPERSIPRAILCQAKGLAIISVVKVGVMVTYNIGTGLVIARREDGSWSLPSAISSFGVGWGAQVS</sequence>
<keyword evidence="8" id="KW-1185">Reference proteome</keyword>
<feature type="domain" description="FYVE-type" evidence="6">
    <location>
        <begin position="235"/>
        <end position="297"/>
    </location>
</feature>
<dbReference type="Gene3D" id="3.30.40.10">
    <property type="entry name" value="Zinc/RING finger domain, C3HC4 (zinc finger)"/>
    <property type="match status" value="1"/>
</dbReference>
<dbReference type="InterPro" id="IPR017455">
    <property type="entry name" value="Znf_FYVE-rel"/>
</dbReference>
<dbReference type="AlphaFoldDB" id="A0A4Y7JY40"/>
<dbReference type="Proteomes" id="UP000316621">
    <property type="component" value="Chromosome 6"/>
</dbReference>
<dbReference type="FunFam" id="3.30.40.10:FF:000151">
    <property type="entry name" value="Zinc finger family protein"/>
    <property type="match status" value="1"/>
</dbReference>
<keyword evidence="3" id="KW-0862">Zinc</keyword>
<dbReference type="InterPro" id="IPR000306">
    <property type="entry name" value="Znf_FYVE"/>
</dbReference>